<dbReference type="PANTHER" id="PTHR34236">
    <property type="entry name" value="DIMETHYL SULFOXIDE REDUCTASE TRANSCRIPTIONAL ACTIVATOR"/>
    <property type="match status" value="1"/>
</dbReference>
<dbReference type="InterPro" id="IPR011010">
    <property type="entry name" value="DNA_brk_join_enz"/>
</dbReference>
<accession>A0AAW4PXN2</accession>
<feature type="domain" description="PAC" evidence="6">
    <location>
        <begin position="299"/>
        <end position="351"/>
    </location>
</feature>
<dbReference type="Pfam" id="PF00989">
    <property type="entry name" value="PAS"/>
    <property type="match status" value="1"/>
</dbReference>
<dbReference type="Pfam" id="PF04967">
    <property type="entry name" value="HTH_10"/>
    <property type="match status" value="1"/>
</dbReference>
<comment type="caution">
    <text evidence="8">The sequence shown here is derived from an EMBL/GenBank/DDBJ whole genome shotgun (WGS) entry which is preliminary data.</text>
</comment>
<proteinExistence type="predicted"/>
<sequence>MPTTNSSPERAATWLQPDQIQRLRTACYDESFQPQFRQRNEAIITLLYDVGLRVSELVELDVDQLNLESGELSLPCARQPPPQHSESTSSVTITLDPAHSLGTIRLLKSYLYNRDIETAILFPSRERDRLTPKGIRDIVTKTAEAASLRPYTLRDRGEATDVSPQTLRHGTAWRLINAEERSMAAVQDRLRHTARSTTRELYGHFQSKPSEPTTTDSEEAHDRLDESTLIDGILDAIPEIVYVFDTNGQMLWWNERLPTVTGYSDAEIATMHALEFVPDSDTSRLAEAISNVVEQETVETEESLLVTKDGTQLPYEYNGAPLTRGDGTVWGLVGAGRDISARKAAVQAAERERERFDLFVDAVTDYAIFLLDADGRIRTWNSGAERIKGYSKSEILGEHFSVLYPEEAVENGVPESLLEEASTEGHVEDEGYRVRKDGSTFWAHVTITALHENGELQGFAKVTRDMTERREREREIERQRDDLERLNRVNTVIRDIGKALVKAGDRTAIEEAVCDRLATVDAYAATWIGEPQSPDRYLTPRSWAGLGDGDLNELLDVVENDNATVWPSEQALQTDDICVGRDWSNRPVSKAASDVLSIDGGSVPIAIPIPYRETLYGVLVVYADNSIPIGERHQTVLAELGETIGHAIAAVKRKEALAADRVVELVFECWDDQQFFIQTATELEATVSLEGIARRDDASYLEYFTVTGASPTAVSETANQLESLNHARVINYQNGNCLCEIGVDESSILTVIAEMGGTVTEMTAKNGNGTVRVEIPQTAEVGRIIDILETTLAEIELRAKRTVDRPIQTGHRFHSTIDERLTDKQRNALEAAYFAGFFERPRLSTGDDIANSLGISPSTFHQHIRAGLQKLLTASVEATTDEGL</sequence>
<dbReference type="Gene3D" id="3.30.450.20">
    <property type="entry name" value="PAS domain"/>
    <property type="match status" value="2"/>
</dbReference>
<organism evidence="8 9">
    <name type="scientific">Haloarcula rubra</name>
    <dbReference type="NCBI Taxonomy" id="2487747"/>
    <lineage>
        <taxon>Archaea</taxon>
        <taxon>Methanobacteriati</taxon>
        <taxon>Methanobacteriota</taxon>
        <taxon>Stenosarchaea group</taxon>
        <taxon>Halobacteria</taxon>
        <taxon>Halobacteriales</taxon>
        <taxon>Haloarculaceae</taxon>
        <taxon>Haloarcula</taxon>
    </lineage>
</organism>
<dbReference type="InterPro" id="IPR035965">
    <property type="entry name" value="PAS-like_dom_sf"/>
</dbReference>
<dbReference type="InterPro" id="IPR007050">
    <property type="entry name" value="HTH_bacterioopsin"/>
</dbReference>
<dbReference type="InterPro" id="IPR029016">
    <property type="entry name" value="GAF-like_dom_sf"/>
</dbReference>
<dbReference type="Pfam" id="PF15915">
    <property type="entry name" value="BAT"/>
    <property type="match status" value="1"/>
</dbReference>
<evidence type="ECO:0000259" key="6">
    <source>
        <dbReference type="PROSITE" id="PS50113"/>
    </source>
</evidence>
<dbReference type="SUPFAM" id="SSF55785">
    <property type="entry name" value="PYP-like sensor domain (PAS domain)"/>
    <property type="match status" value="2"/>
</dbReference>
<dbReference type="NCBIfam" id="TIGR00229">
    <property type="entry name" value="sensory_box"/>
    <property type="match status" value="2"/>
</dbReference>
<dbReference type="InterPro" id="IPR031803">
    <property type="entry name" value="BAT_GAF/HTH-assoc"/>
</dbReference>
<gene>
    <name evidence="8" type="ORF">EGH21_19805</name>
</gene>
<keyword evidence="3" id="KW-0233">DNA recombination</keyword>
<evidence type="ECO:0000256" key="1">
    <source>
        <dbReference type="ARBA" id="ARBA00023015"/>
    </source>
</evidence>
<dbReference type="InterPro" id="IPR013324">
    <property type="entry name" value="RNA_pol_sigma_r3/r4-like"/>
</dbReference>
<evidence type="ECO:0000256" key="2">
    <source>
        <dbReference type="ARBA" id="ARBA00023163"/>
    </source>
</evidence>
<dbReference type="InterPro" id="IPR013656">
    <property type="entry name" value="PAS_4"/>
</dbReference>
<dbReference type="InterPro" id="IPR001610">
    <property type="entry name" value="PAC"/>
</dbReference>
<dbReference type="PANTHER" id="PTHR34236:SF1">
    <property type="entry name" value="DIMETHYL SULFOXIDE REDUCTASE TRANSCRIPTIONAL ACTIVATOR"/>
    <property type="match status" value="1"/>
</dbReference>
<dbReference type="SUPFAM" id="SSF55781">
    <property type="entry name" value="GAF domain-like"/>
    <property type="match status" value="1"/>
</dbReference>
<dbReference type="Pfam" id="PF00589">
    <property type="entry name" value="Phage_integrase"/>
    <property type="match status" value="1"/>
</dbReference>
<dbReference type="GO" id="GO:0003677">
    <property type="term" value="F:DNA binding"/>
    <property type="evidence" value="ECO:0007669"/>
    <property type="project" value="InterPro"/>
</dbReference>
<dbReference type="PROSITE" id="PS50112">
    <property type="entry name" value="PAS"/>
    <property type="match status" value="2"/>
</dbReference>
<reference evidence="8 9" key="1">
    <citation type="submission" date="2021-06" db="EMBL/GenBank/DDBJ databases">
        <title>Halomicroarcula sp. a new haloarchaeum isolated from saline soil.</title>
        <authorList>
            <person name="Duran-Viseras A."/>
            <person name="Sanchez-Porro C."/>
            <person name="Ventosa A."/>
        </authorList>
    </citation>
    <scope>NUCLEOTIDE SEQUENCE [LARGE SCALE GENOMIC DNA]</scope>
    <source>
        <strain evidence="8 9">F13</strain>
    </source>
</reference>
<evidence type="ECO:0000259" key="5">
    <source>
        <dbReference type="PROSITE" id="PS50112"/>
    </source>
</evidence>
<evidence type="ECO:0000256" key="3">
    <source>
        <dbReference type="ARBA" id="ARBA00023172"/>
    </source>
</evidence>
<evidence type="ECO:0000259" key="7">
    <source>
        <dbReference type="PROSITE" id="PS51898"/>
    </source>
</evidence>
<name>A0AAW4PXN2_9EURY</name>
<dbReference type="PROSITE" id="PS50113">
    <property type="entry name" value="PAC"/>
    <property type="match status" value="2"/>
</dbReference>
<dbReference type="SMART" id="SM00091">
    <property type="entry name" value="PAS"/>
    <property type="match status" value="2"/>
</dbReference>
<dbReference type="PROSITE" id="PS51898">
    <property type="entry name" value="TYR_RECOMBINASE"/>
    <property type="match status" value="1"/>
</dbReference>
<dbReference type="CDD" id="cd00130">
    <property type="entry name" value="PAS"/>
    <property type="match status" value="2"/>
</dbReference>
<keyword evidence="9" id="KW-1185">Reference proteome</keyword>
<keyword evidence="2" id="KW-0804">Transcription</keyword>
<dbReference type="GO" id="GO:0015074">
    <property type="term" value="P:DNA integration"/>
    <property type="evidence" value="ECO:0007669"/>
    <property type="project" value="InterPro"/>
</dbReference>
<feature type="region of interest" description="Disordered" evidence="4">
    <location>
        <begin position="199"/>
        <end position="221"/>
    </location>
</feature>
<dbReference type="SMART" id="SM00086">
    <property type="entry name" value="PAC"/>
    <property type="match status" value="2"/>
</dbReference>
<dbReference type="Gene3D" id="3.30.450.40">
    <property type="match status" value="1"/>
</dbReference>
<feature type="domain" description="PAC" evidence="6">
    <location>
        <begin position="427"/>
        <end position="478"/>
    </location>
</feature>
<dbReference type="Gene3D" id="1.10.443.10">
    <property type="entry name" value="Intergrase catalytic core"/>
    <property type="match status" value="1"/>
</dbReference>
<dbReference type="Proteomes" id="UP001430377">
    <property type="component" value="Unassembled WGS sequence"/>
</dbReference>
<feature type="domain" description="PAS" evidence="5">
    <location>
        <begin position="226"/>
        <end position="296"/>
    </location>
</feature>
<dbReference type="InterPro" id="IPR013762">
    <property type="entry name" value="Integrase-like_cat_sf"/>
</dbReference>
<dbReference type="SUPFAM" id="SSF56349">
    <property type="entry name" value="DNA breaking-rejoining enzymes"/>
    <property type="match status" value="1"/>
</dbReference>
<evidence type="ECO:0000313" key="9">
    <source>
        <dbReference type="Proteomes" id="UP001430377"/>
    </source>
</evidence>
<evidence type="ECO:0000256" key="4">
    <source>
        <dbReference type="SAM" id="MobiDB-lite"/>
    </source>
</evidence>
<feature type="domain" description="Tyr recombinase" evidence="7">
    <location>
        <begin position="10"/>
        <end position="216"/>
    </location>
</feature>
<dbReference type="Pfam" id="PF13185">
    <property type="entry name" value="GAF_2"/>
    <property type="match status" value="1"/>
</dbReference>
<dbReference type="InterPro" id="IPR013767">
    <property type="entry name" value="PAS_fold"/>
</dbReference>
<dbReference type="Pfam" id="PF08448">
    <property type="entry name" value="PAS_4"/>
    <property type="match status" value="1"/>
</dbReference>
<dbReference type="InterPro" id="IPR003018">
    <property type="entry name" value="GAF"/>
</dbReference>
<protein>
    <submittedName>
        <fullName evidence="8">PAS domain S-box protein</fullName>
    </submittedName>
</protein>
<feature type="domain" description="PAS" evidence="5">
    <location>
        <begin position="352"/>
        <end position="407"/>
    </location>
</feature>
<dbReference type="SUPFAM" id="SSF88659">
    <property type="entry name" value="Sigma3 and sigma4 domains of RNA polymerase sigma factors"/>
    <property type="match status" value="1"/>
</dbReference>
<dbReference type="InterPro" id="IPR000700">
    <property type="entry name" value="PAS-assoc_C"/>
</dbReference>
<dbReference type="RefSeq" id="WP_220620140.1">
    <property type="nucleotide sequence ID" value="NZ_RKLR01000012.1"/>
</dbReference>
<dbReference type="InterPro" id="IPR000014">
    <property type="entry name" value="PAS"/>
</dbReference>
<dbReference type="AlphaFoldDB" id="A0AAW4PXN2"/>
<evidence type="ECO:0000313" key="8">
    <source>
        <dbReference type="EMBL" id="MBX0325275.1"/>
    </source>
</evidence>
<dbReference type="InterPro" id="IPR002104">
    <property type="entry name" value="Integrase_catalytic"/>
</dbReference>
<dbReference type="EMBL" id="RKLR01000012">
    <property type="protein sequence ID" value="MBX0325275.1"/>
    <property type="molecule type" value="Genomic_DNA"/>
</dbReference>
<keyword evidence="1" id="KW-0805">Transcription regulation</keyword>
<dbReference type="GO" id="GO:0006310">
    <property type="term" value="P:DNA recombination"/>
    <property type="evidence" value="ECO:0007669"/>
    <property type="project" value="UniProtKB-KW"/>
</dbReference>